<evidence type="ECO:0000313" key="14">
    <source>
        <dbReference type="Proteomes" id="UP000191171"/>
    </source>
</evidence>
<evidence type="ECO:0000313" key="8">
    <source>
        <dbReference type="EMBL" id="MBX4223015.1"/>
    </source>
</evidence>
<evidence type="ECO:0000313" key="13">
    <source>
        <dbReference type="Proteomes" id="UP000183509"/>
    </source>
</evidence>
<dbReference type="Proteomes" id="UP000191171">
    <property type="component" value="Unassembled WGS sequence"/>
</dbReference>
<dbReference type="Gene3D" id="3.40.50.300">
    <property type="entry name" value="P-loop containing nucleotide triphosphate hydrolases"/>
    <property type="match status" value="3"/>
</dbReference>
<dbReference type="PROSITE" id="PS50893">
    <property type="entry name" value="ABC_TRANSPORTER_2"/>
    <property type="match status" value="2"/>
</dbReference>
<dbReference type="PANTHER" id="PTHR19211">
    <property type="entry name" value="ATP-BINDING TRANSPORT PROTEIN-RELATED"/>
    <property type="match status" value="1"/>
</dbReference>
<reference evidence="9 14" key="3">
    <citation type="submission" date="2017-02" db="EMBL/GenBank/DDBJ databases">
        <title>Clonality and virulence of isolates of VRE in Hematopoietic Stem Cell Transplanted (HSCT) patients.</title>
        <authorList>
            <person name="Marchi A.P."/>
            <person name="Martins R.C."/>
            <person name="Marie S.K."/>
            <person name="Levin A.S."/>
            <person name="Costa S.F."/>
        </authorList>
    </citation>
    <scope>NUCLEOTIDE SEQUENCE [LARGE SCALE GENOMIC DNA]</scope>
    <source>
        <strain evidence="9 14">LIM1759</strain>
    </source>
</reference>
<dbReference type="Proteomes" id="UP001139644">
    <property type="component" value="Unassembled WGS sequence"/>
</dbReference>
<evidence type="ECO:0000313" key="15">
    <source>
        <dbReference type="Proteomes" id="UP000249070"/>
    </source>
</evidence>
<dbReference type="EMBL" id="FKLM01000050">
    <property type="protein sequence ID" value="SAZ28730.1"/>
    <property type="molecule type" value="Genomic_DNA"/>
</dbReference>
<dbReference type="SMART" id="SM00382">
    <property type="entry name" value="AAA"/>
    <property type="match status" value="2"/>
</dbReference>
<dbReference type="GO" id="GO:0005524">
    <property type="term" value="F:ATP binding"/>
    <property type="evidence" value="ECO:0007669"/>
    <property type="project" value="UniProtKB-KW"/>
</dbReference>
<reference evidence="11 13" key="2">
    <citation type="submission" date="2016-04" db="EMBL/GenBank/DDBJ databases">
        <authorList>
            <person name="Millard A."/>
        </authorList>
    </citation>
    <scope>NUCLEOTIDE SEQUENCE [LARGE SCALE GENOMIC DNA]</scope>
    <source>
        <strain evidence="11">Isolate 22</strain>
    </source>
</reference>
<reference evidence="6 16" key="5">
    <citation type="submission" date="2019-10" db="EMBL/GenBank/DDBJ databases">
        <title>Evolutionary dynamics of vancomycin-resistant Enterococcus faecium during gastrointestinal tract colonization and bloodstream infection in immunocompromised pediatric patients.</title>
        <authorList>
            <person name="Chilambi G.S."/>
            <person name="Nordstrom H.R."/>
            <person name="Evans D.R."/>
            <person name="Ferrolino J."/>
            <person name="Hayden R.T."/>
            <person name="Maron G.M."/>
            <person name="Vo A.N."/>
            <person name="Gilmore M.S."/>
            <person name="Wolf J."/>
            <person name="Rosch J.W."/>
            <person name="Van Tyne D."/>
        </authorList>
    </citation>
    <scope>NUCLEOTIDE SEQUENCE [LARGE SCALE GENOMIC DNA]</scope>
    <source>
        <strain evidence="6 16">VRECG27</strain>
    </source>
</reference>
<dbReference type="EMBL" id="LRHK01000001">
    <property type="protein sequence ID" value="KWX17760.1"/>
    <property type="molecule type" value="Genomic_DNA"/>
</dbReference>
<evidence type="ECO:0000313" key="16">
    <source>
        <dbReference type="Proteomes" id="UP000469871"/>
    </source>
</evidence>
<name>A0A132Z1H9_ENTFC</name>
<dbReference type="InterPro" id="IPR017871">
    <property type="entry name" value="ABC_transporter-like_CS"/>
</dbReference>
<evidence type="ECO:0000256" key="3">
    <source>
        <dbReference type="ARBA" id="ARBA00022840"/>
    </source>
</evidence>
<dbReference type="PANTHER" id="PTHR19211:SF100">
    <property type="entry name" value="RIBOSOME PROTECTION PROTEIN VMLR"/>
    <property type="match status" value="1"/>
</dbReference>
<dbReference type="Proteomes" id="UP000249070">
    <property type="component" value="Unassembled WGS sequence"/>
</dbReference>
<dbReference type="EMBL" id="QHGU01000006">
    <property type="protein sequence ID" value="PZM56822.1"/>
    <property type="molecule type" value="Genomic_DNA"/>
</dbReference>
<keyword evidence="1" id="KW-0677">Repeat</keyword>
<organism evidence="7 12">
    <name type="scientific">Enterococcus faecium</name>
    <name type="common">Streptococcus faecium</name>
    <dbReference type="NCBI Taxonomy" id="1352"/>
    <lineage>
        <taxon>Bacteria</taxon>
        <taxon>Bacillati</taxon>
        <taxon>Bacillota</taxon>
        <taxon>Bacilli</taxon>
        <taxon>Lactobacillales</taxon>
        <taxon>Enterococcaceae</taxon>
        <taxon>Enterococcus</taxon>
    </lineage>
</organism>
<dbReference type="RefSeq" id="WP_002287458.1">
    <property type="nucleotide sequence ID" value="NZ_AP022341.1"/>
</dbReference>
<dbReference type="CDD" id="cd03221">
    <property type="entry name" value="ABCF_EF-3"/>
    <property type="match status" value="2"/>
</dbReference>
<evidence type="ECO:0000256" key="4">
    <source>
        <dbReference type="SAM" id="MobiDB-lite"/>
    </source>
</evidence>
<keyword evidence="3 11" id="KW-0067">ATP-binding</keyword>
<dbReference type="Proteomes" id="UP000183509">
    <property type="component" value="Unassembled WGS sequence"/>
</dbReference>
<dbReference type="OMA" id="DWTIEER"/>
<comment type="caution">
    <text evidence="7">The sequence shown here is derived from an EMBL/GenBank/DDBJ whole genome shotgun (WGS) entry which is preliminary data.</text>
</comment>
<dbReference type="InterPro" id="IPR027417">
    <property type="entry name" value="P-loop_NTPase"/>
</dbReference>
<sequence>MENLAVNITNLQVSFGNQLELSIDSLRVYQQDRIGIIGENGVGKSTLLKLIAGELFPDHGKIQTEITFNYLPQLTYLAEAKDLNLELASHFQLRLEETSERKWSGGEERKIELIRLLSSYEQGMLLDEPTTHLDRKSIDRLIEELRYYYGTLVFVSHDRYFLDELASKIWEVKDGEIREFSGNYSAYLTQKELEKKTQLREAESIMKEKKRLEKSIQEKKKQAEKLEKVSSKKKKQQIRPDRLSSSKQKDSVQKAIQKNAKTLERRLQKIGETTKPQQMKQIRFPVPKSLELHSRYPIMGQNVQLERSGRTLLVNGDFQFSLGKKIAIVGENGSGKTTLLEHIRKQGEGILLSPKVSFQVYQQKGYQMTSEESIIRFVMRQTEFSESLVRSLLNHLGFAQETLTKPLCTLSGGEATRLTIALLFTKPSNVLLLDEPTNFIDMATIEALEKLMQIYPGTILFTSHDSYFVERTADEVYEIKGQKIKKVLTRNF</sequence>
<gene>
    <name evidence="6" type="primary">msr</name>
    <name evidence="8" type="synonym">msr(C)</name>
    <name evidence="7" type="ORF">AWT83_04315</name>
    <name evidence="9" type="ORF">B1P95_03730</name>
    <name evidence="10" type="ORF">DKP91_02155</name>
    <name evidence="11" type="ORF">DTPHA_602287</name>
    <name evidence="6" type="ORF">GBM73_10785</name>
    <name evidence="8" type="ORF">KYX88_09340</name>
</gene>
<dbReference type="EMBL" id="WEFP01000001">
    <property type="protein sequence ID" value="KAB7577773.1"/>
    <property type="molecule type" value="Genomic_DNA"/>
</dbReference>
<keyword evidence="2" id="KW-0547">Nucleotide-binding</keyword>
<proteinExistence type="predicted"/>
<feature type="compositionally biased region" description="Basic and acidic residues" evidence="4">
    <location>
        <begin position="238"/>
        <end position="252"/>
    </location>
</feature>
<dbReference type="Pfam" id="PF12848">
    <property type="entry name" value="ABC_tran_Xtn"/>
    <property type="match status" value="1"/>
</dbReference>
<evidence type="ECO:0000313" key="7">
    <source>
        <dbReference type="EMBL" id="KWX17760.1"/>
    </source>
</evidence>
<dbReference type="Proteomes" id="UP000469871">
    <property type="component" value="Unassembled WGS sequence"/>
</dbReference>
<reference evidence="7 12" key="1">
    <citation type="submission" date="2016-01" db="EMBL/GenBank/DDBJ databases">
        <title>Molecular Mechanisms for transfer of large genomic segments between Enterococcus faecium strains.</title>
        <authorList>
            <person name="Garcia-Solache M.A."/>
            <person name="Lebreton F."/>
            <person name="Mclaughlin R.E."/>
            <person name="Whiteaker J.D."/>
            <person name="Gilmore M.S."/>
            <person name="Rice L.B."/>
        </authorList>
    </citation>
    <scope>NUCLEOTIDE SEQUENCE [LARGE SCALE GENOMIC DNA]</scope>
    <source>
        <strain evidence="7 12">D344RRF x C68</strain>
    </source>
</reference>
<evidence type="ECO:0000259" key="5">
    <source>
        <dbReference type="PROSITE" id="PS50893"/>
    </source>
</evidence>
<evidence type="ECO:0000313" key="11">
    <source>
        <dbReference type="EMBL" id="SAZ28730.1"/>
    </source>
</evidence>
<dbReference type="Pfam" id="PF00005">
    <property type="entry name" value="ABC_tran"/>
    <property type="match status" value="2"/>
</dbReference>
<dbReference type="NCBIfam" id="NF000168">
    <property type="entry name" value="ABCF_Msr_all"/>
    <property type="match status" value="1"/>
</dbReference>
<dbReference type="EMBL" id="JAIFOC010000073">
    <property type="protein sequence ID" value="MBX4223015.1"/>
    <property type="molecule type" value="Genomic_DNA"/>
</dbReference>
<evidence type="ECO:0000313" key="12">
    <source>
        <dbReference type="Proteomes" id="UP000070452"/>
    </source>
</evidence>
<feature type="domain" description="ABC transporter" evidence="5">
    <location>
        <begin position="298"/>
        <end position="492"/>
    </location>
</feature>
<evidence type="ECO:0000256" key="2">
    <source>
        <dbReference type="ARBA" id="ARBA00022741"/>
    </source>
</evidence>
<dbReference type="InterPro" id="IPR032781">
    <property type="entry name" value="ABC_tran_Xtn"/>
</dbReference>
<dbReference type="GO" id="GO:0016887">
    <property type="term" value="F:ATP hydrolysis activity"/>
    <property type="evidence" value="ECO:0007669"/>
    <property type="project" value="InterPro"/>
</dbReference>
<dbReference type="NCBIfam" id="NF000355">
    <property type="entry name" value="ribo_prot_ABC_F"/>
    <property type="match status" value="1"/>
</dbReference>
<dbReference type="PROSITE" id="PS00211">
    <property type="entry name" value="ABC_TRANSPORTER_1"/>
    <property type="match status" value="1"/>
</dbReference>
<dbReference type="InterPro" id="IPR003593">
    <property type="entry name" value="AAA+_ATPase"/>
</dbReference>
<dbReference type="AlphaFoldDB" id="A0A132Z1H9"/>
<evidence type="ECO:0000313" key="10">
    <source>
        <dbReference type="EMBL" id="PZM56822.1"/>
    </source>
</evidence>
<dbReference type="Proteomes" id="UP000070452">
    <property type="component" value="Unassembled WGS sequence"/>
</dbReference>
<feature type="region of interest" description="Disordered" evidence="4">
    <location>
        <begin position="223"/>
        <end position="256"/>
    </location>
</feature>
<dbReference type="InterPro" id="IPR003439">
    <property type="entry name" value="ABC_transporter-like_ATP-bd"/>
</dbReference>
<protein>
    <submittedName>
        <fullName evidence="7 11">ABC transporter</fullName>
    </submittedName>
    <submittedName>
        <fullName evidence="8">ABC-F type ribosomal protection protein Msr(C)</fullName>
    </submittedName>
    <submittedName>
        <fullName evidence="6">Msr family ABC-F type ribosomal protection protein</fullName>
    </submittedName>
</protein>
<dbReference type="SUPFAM" id="SSF52540">
    <property type="entry name" value="P-loop containing nucleoside triphosphate hydrolases"/>
    <property type="match status" value="2"/>
</dbReference>
<dbReference type="InterPro" id="IPR050611">
    <property type="entry name" value="ABCF"/>
</dbReference>
<feature type="domain" description="ABC transporter" evidence="5">
    <location>
        <begin position="6"/>
        <end position="199"/>
    </location>
</feature>
<evidence type="ECO:0000313" key="9">
    <source>
        <dbReference type="EMBL" id="OOL83482.1"/>
    </source>
</evidence>
<evidence type="ECO:0000256" key="1">
    <source>
        <dbReference type="ARBA" id="ARBA00022737"/>
    </source>
</evidence>
<reference evidence="10 15" key="4">
    <citation type="submission" date="2018-05" db="EMBL/GenBank/DDBJ databases">
        <title>Vancomycin-resistant Enterococcus faecium strain from Chelyabinsk, Russia.</title>
        <authorList>
            <person name="Gostev V."/>
            <person name="Goncharov A."/>
            <person name="Kolodzhieva V."/>
            <person name="Suvorov A."/>
            <person name="Sidorenko S."/>
            <person name="Zueva L."/>
        </authorList>
    </citation>
    <scope>NUCLEOTIDE SEQUENCE [LARGE SCALE GENOMIC DNA]</scope>
    <source>
        <strain evidence="10 15">20</strain>
    </source>
</reference>
<dbReference type="EMBL" id="MVGJ01000015">
    <property type="protein sequence ID" value="OOL83482.1"/>
    <property type="molecule type" value="Genomic_DNA"/>
</dbReference>
<evidence type="ECO:0000313" key="6">
    <source>
        <dbReference type="EMBL" id="KAB7577773.1"/>
    </source>
</evidence>
<accession>A0A132Z1H9</accession>
<reference evidence="8" key="6">
    <citation type="journal article" date="2022" name="J. Anim. Sci.">
        <title>Whole genome sequence analyses-based assessment of virulence potential and antimicrobial susceptibilities and resistance of Enterococcus faecium strains isolated from commercial swine and cattle probiotic products.</title>
        <authorList>
            <person name="Shridhar P.B."/>
            <person name="Amachawadi R.G."/>
            <person name="Tokach M."/>
            <person name="Patel I."/>
            <person name="Gangiredla J."/>
            <person name="Mammel M."/>
            <person name="Nagaraja T.G."/>
        </authorList>
    </citation>
    <scope>NUCLEOTIDE SEQUENCE</scope>
    <source>
        <strain evidence="8">EF215</strain>
    </source>
</reference>
<dbReference type="PATRIC" id="fig|1352.1358.peg.2614"/>